<feature type="region of interest" description="Disordered" evidence="1">
    <location>
        <begin position="133"/>
        <end position="154"/>
    </location>
</feature>
<evidence type="ECO:0000256" key="1">
    <source>
        <dbReference type="SAM" id="MobiDB-lite"/>
    </source>
</evidence>
<protein>
    <submittedName>
        <fullName evidence="2">Acetyltransferase</fullName>
    </submittedName>
</protein>
<feature type="compositionally biased region" description="Basic and acidic residues" evidence="1">
    <location>
        <begin position="137"/>
        <end position="146"/>
    </location>
</feature>
<dbReference type="KEGG" id="vg:26623344"/>
<reference evidence="2 3" key="1">
    <citation type="journal article" date="2015" name="Genome Announc.">
        <title>Complete Genome Sequences of Nine Phages Capable of Infecting Paenibacillus larvae, the Causative Agent of American Foulbrood Disease in Honeybees.</title>
        <authorList>
            <person name="Tsourkas P.K."/>
            <person name="Yost D.G."/>
            <person name="Krohn A."/>
            <person name="LeBlanc L."/>
            <person name="Zhang A."/>
            <person name="Stamereilers C."/>
            <person name="Amy P.S."/>
        </authorList>
    </citation>
    <scope>NUCLEOTIDE SEQUENCE [LARGE SCALE GENOMIC DNA]</scope>
</reference>
<dbReference type="Pfam" id="PF25680">
    <property type="entry name" value="Mom"/>
    <property type="match status" value="1"/>
</dbReference>
<dbReference type="Proteomes" id="UP000201675">
    <property type="component" value="Segment"/>
</dbReference>
<evidence type="ECO:0000313" key="2">
    <source>
        <dbReference type="EMBL" id="ALA12672.1"/>
    </source>
</evidence>
<keyword evidence="3" id="KW-1185">Reference proteome</keyword>
<dbReference type="RefSeq" id="YP_009196121.1">
    <property type="nucleotide sequence ID" value="NC_028767.1"/>
</dbReference>
<name>A0A0K2CZ32_9CAUD</name>
<accession>A0A0K2CZ32</accession>
<dbReference type="OrthoDB" id="9271at10239"/>
<organism evidence="2 3">
    <name type="scientific">Paenibacillus phage Vegas</name>
    <dbReference type="NCBI Taxonomy" id="1636261"/>
    <lineage>
        <taxon>Viruses</taxon>
        <taxon>Duplodnaviria</taxon>
        <taxon>Heunggongvirae</taxon>
        <taxon>Uroviricota</taxon>
        <taxon>Caudoviricetes</taxon>
        <taxon>Gochnauervirinae</taxon>
        <taxon>Vegasvirus</taxon>
        <taxon>Vegasvirus vegas</taxon>
    </lineage>
</organism>
<dbReference type="InterPro" id="IPR057895">
    <property type="entry name" value="Mom"/>
</dbReference>
<evidence type="ECO:0000313" key="3">
    <source>
        <dbReference type="Proteomes" id="UP000201675"/>
    </source>
</evidence>
<dbReference type="GO" id="GO:0016740">
    <property type="term" value="F:transferase activity"/>
    <property type="evidence" value="ECO:0007669"/>
    <property type="project" value="UniProtKB-KW"/>
</dbReference>
<dbReference type="GeneID" id="26623344"/>
<sequence>MKNQIHVEVSRSTELDRWIAERHYLKSTPAGAKLRLWILDERRNRIGAMMWGRPISRNLDQSHILELTRLFCIEDTDPFVESKALSLARKIIRKTMPDIKGLIAYSSTGEAHRGTIYQADNWFVLGVSKSGRWSNRPGREDRDTSVKKRWCRTP</sequence>
<gene>
    <name evidence="2" type="ORF">VEGAS_22</name>
</gene>
<dbReference type="EMBL" id="KT361654">
    <property type="protein sequence ID" value="ALA12672.1"/>
    <property type="molecule type" value="Genomic_DNA"/>
</dbReference>
<proteinExistence type="predicted"/>
<keyword evidence="2" id="KW-0808">Transferase</keyword>